<dbReference type="Pfam" id="PF01863">
    <property type="entry name" value="YgjP-like"/>
    <property type="match status" value="1"/>
</dbReference>
<comment type="caution">
    <text evidence="2">The sequence shown here is derived from an EMBL/GenBank/DDBJ whole genome shotgun (WGS) entry which is preliminary data.</text>
</comment>
<reference evidence="3" key="1">
    <citation type="submission" date="2017-09" db="EMBL/GenBank/DDBJ databases">
        <title>Depth-based differentiation of microbial function through sediment-hosted aquifers and enrichment of novel symbionts in the deep terrestrial subsurface.</title>
        <authorList>
            <person name="Probst A.J."/>
            <person name="Ladd B."/>
            <person name="Jarett J.K."/>
            <person name="Geller-Mcgrath D.E."/>
            <person name="Sieber C.M.K."/>
            <person name="Emerson J.B."/>
            <person name="Anantharaman K."/>
            <person name="Thomas B.C."/>
            <person name="Malmstrom R."/>
            <person name="Stieglmeier M."/>
            <person name="Klingl A."/>
            <person name="Woyke T."/>
            <person name="Ryan C.M."/>
            <person name="Banfield J.F."/>
        </authorList>
    </citation>
    <scope>NUCLEOTIDE SEQUENCE [LARGE SCALE GENOMIC DNA]</scope>
</reference>
<dbReference type="InterPro" id="IPR053136">
    <property type="entry name" value="UTP_pyrophosphatase-like"/>
</dbReference>
<sequence length="230" mass="27759">MLSTVSNVTGMTRKAVNRRFFYEYYLLRQPRRTMNLTVMPNLRIVLKCPALAEESKIQNFLQRKWFWLEKQLSFFKKYKRKRYDKEYVSGEGFLYLGRQYKLQVTKGLCDKVTLSKNRLTISTTNDVSEGGYNKKLLESWYESKRNNVFSSRFSVALKKFEYKQRPELSIGVMSKRWGSFYSKEKIFLNLKLIHTSKECIDYVITHELCHLTFKKHDKHFYHLMREKYPK</sequence>
<dbReference type="PANTHER" id="PTHR30399">
    <property type="entry name" value="UNCHARACTERIZED PROTEIN YGJP"/>
    <property type="match status" value="1"/>
</dbReference>
<evidence type="ECO:0000259" key="1">
    <source>
        <dbReference type="Pfam" id="PF01863"/>
    </source>
</evidence>
<dbReference type="CDD" id="cd07344">
    <property type="entry name" value="M48_yhfN_like"/>
    <property type="match status" value="1"/>
</dbReference>
<protein>
    <recommendedName>
        <fullName evidence="1">YgjP-like metallopeptidase domain-containing protein</fullName>
    </recommendedName>
</protein>
<evidence type="ECO:0000313" key="2">
    <source>
        <dbReference type="EMBL" id="PIZ10945.1"/>
    </source>
</evidence>
<accession>A0A2M7RY15</accession>
<dbReference type="Gene3D" id="3.30.2010.10">
    <property type="entry name" value="Metalloproteases ('zincins'), catalytic domain"/>
    <property type="match status" value="1"/>
</dbReference>
<proteinExistence type="predicted"/>
<gene>
    <name evidence="2" type="ORF">COY54_00940</name>
</gene>
<dbReference type="Proteomes" id="UP000230105">
    <property type="component" value="Unassembled WGS sequence"/>
</dbReference>
<name>A0A2M7RY15_9BACT</name>
<evidence type="ECO:0000313" key="3">
    <source>
        <dbReference type="Proteomes" id="UP000230105"/>
    </source>
</evidence>
<dbReference type="EMBL" id="PFMP01000021">
    <property type="protein sequence ID" value="PIZ10945.1"/>
    <property type="molecule type" value="Genomic_DNA"/>
</dbReference>
<feature type="domain" description="YgjP-like metallopeptidase" evidence="1">
    <location>
        <begin position="32"/>
        <end position="229"/>
    </location>
</feature>
<dbReference type="PANTHER" id="PTHR30399:SF1">
    <property type="entry name" value="UTP PYROPHOSPHATASE"/>
    <property type="match status" value="1"/>
</dbReference>
<dbReference type="InterPro" id="IPR002725">
    <property type="entry name" value="YgjP-like_metallopeptidase"/>
</dbReference>
<dbReference type="AlphaFoldDB" id="A0A2M7RY15"/>
<organism evidence="2 3">
    <name type="scientific">Candidatus Falkowbacteria bacterium CG_4_10_14_0_8_um_filter_41_36</name>
    <dbReference type="NCBI Taxonomy" id="1974556"/>
    <lineage>
        <taxon>Bacteria</taxon>
        <taxon>Candidatus Falkowiibacteriota</taxon>
    </lineage>
</organism>